<reference evidence="3 4" key="1">
    <citation type="submission" date="2018-03" db="EMBL/GenBank/DDBJ databases">
        <title>Genomic Encyclopedia of Archaeal and Bacterial Type Strains, Phase II (KMG-II): from individual species to whole genera.</title>
        <authorList>
            <person name="Goeker M."/>
        </authorList>
    </citation>
    <scope>NUCLEOTIDE SEQUENCE [LARGE SCALE GENOMIC DNA]</scope>
    <source>
        <strain evidence="3 4">DSM 45211</strain>
    </source>
</reference>
<accession>A0A2P8DY54</accession>
<proteinExistence type="predicted"/>
<keyword evidence="2" id="KW-0472">Membrane</keyword>
<sequence>MDALLAMWWVLYALVAFLGIGSAGLAAVADRRPRPEDVRHLLEHAPLDLFRTGLLSGGTVRAIDARIVDLVERGLVDAGGGRLSLSPDAPATPDAHDAWLLDTVRTDGAHGVDAVRRRAATRVPRSVLDRMARRGLIVAPAKRRSAPMVFAGPTLAGVAGCTFGMMLADPAADVEISAAVAVLLWFPAAIVPARITAGRPGYSGPDPASGLGRAVLDSLRTGLPADASEARRVALGGFDAMADTALRDAVQGNEPDSRWSVGSGHRDVGVNAALAPAAGFDDRDSDSGDAGD</sequence>
<protein>
    <submittedName>
        <fullName evidence="3">Uncharacterized protein (TIGR04222 family)</fullName>
    </submittedName>
</protein>
<feature type="region of interest" description="Disordered" evidence="1">
    <location>
        <begin position="273"/>
        <end position="292"/>
    </location>
</feature>
<keyword evidence="2" id="KW-1133">Transmembrane helix</keyword>
<dbReference type="Proteomes" id="UP000243528">
    <property type="component" value="Unassembled WGS sequence"/>
</dbReference>
<comment type="caution">
    <text evidence="3">The sequence shown here is derived from an EMBL/GenBank/DDBJ whole genome shotgun (WGS) entry which is preliminary data.</text>
</comment>
<dbReference type="NCBIfam" id="TIGR04222">
    <property type="entry name" value="near_uncomplex"/>
    <property type="match status" value="1"/>
</dbReference>
<name>A0A2P8DY54_9ACTN</name>
<keyword evidence="2" id="KW-0812">Transmembrane</keyword>
<evidence type="ECO:0000256" key="1">
    <source>
        <dbReference type="SAM" id="MobiDB-lite"/>
    </source>
</evidence>
<evidence type="ECO:0000256" key="2">
    <source>
        <dbReference type="SAM" id="Phobius"/>
    </source>
</evidence>
<feature type="transmembrane region" description="Helical" evidence="2">
    <location>
        <begin position="6"/>
        <end position="29"/>
    </location>
</feature>
<dbReference type="InterPro" id="IPR026467">
    <property type="entry name" value="Ser/Gly_Cys_C_dom"/>
</dbReference>
<evidence type="ECO:0000313" key="3">
    <source>
        <dbReference type="EMBL" id="PSL02156.1"/>
    </source>
</evidence>
<gene>
    <name evidence="3" type="ORF">CLV30_111111</name>
</gene>
<dbReference type="AlphaFoldDB" id="A0A2P8DY54"/>
<dbReference type="EMBL" id="PYGE01000011">
    <property type="protein sequence ID" value="PSL02156.1"/>
    <property type="molecule type" value="Genomic_DNA"/>
</dbReference>
<organism evidence="3 4">
    <name type="scientific">Haloactinopolyspora alba</name>
    <dbReference type="NCBI Taxonomy" id="648780"/>
    <lineage>
        <taxon>Bacteria</taxon>
        <taxon>Bacillati</taxon>
        <taxon>Actinomycetota</taxon>
        <taxon>Actinomycetes</taxon>
        <taxon>Jiangellales</taxon>
        <taxon>Jiangellaceae</taxon>
        <taxon>Haloactinopolyspora</taxon>
    </lineage>
</organism>
<evidence type="ECO:0000313" key="4">
    <source>
        <dbReference type="Proteomes" id="UP000243528"/>
    </source>
</evidence>
<keyword evidence="4" id="KW-1185">Reference proteome</keyword>